<organism evidence="3 6">
    <name type="scientific">Gilliamella apicola</name>
    <dbReference type="NCBI Taxonomy" id="1196095"/>
    <lineage>
        <taxon>Bacteria</taxon>
        <taxon>Pseudomonadati</taxon>
        <taxon>Pseudomonadota</taxon>
        <taxon>Gammaproteobacteria</taxon>
        <taxon>Orbales</taxon>
        <taxon>Orbaceae</taxon>
        <taxon>Gilliamella</taxon>
    </lineage>
</organism>
<dbReference type="InterPro" id="IPR050272">
    <property type="entry name" value="Isochorismatase-like_hydrls"/>
</dbReference>
<dbReference type="EMBL" id="NART01000010">
    <property type="protein sequence ID" value="OTQ11005.1"/>
    <property type="molecule type" value="Genomic_DNA"/>
</dbReference>
<keyword evidence="1 3" id="KW-0378">Hydrolase</keyword>
<evidence type="ECO:0000259" key="2">
    <source>
        <dbReference type="Pfam" id="PF00857"/>
    </source>
</evidence>
<dbReference type="OrthoDB" id="1157330at2"/>
<feature type="domain" description="Isochorismatase-like" evidence="2">
    <location>
        <begin position="4"/>
        <end position="148"/>
    </location>
</feature>
<dbReference type="PANTHER" id="PTHR43540:SF1">
    <property type="entry name" value="ISOCHORISMATASE HYDROLASE"/>
    <property type="match status" value="1"/>
</dbReference>
<dbReference type="Proteomes" id="UP000194977">
    <property type="component" value="Unassembled WGS sequence"/>
</dbReference>
<dbReference type="Gene3D" id="3.40.50.850">
    <property type="entry name" value="Isochorismatase-like"/>
    <property type="match status" value="1"/>
</dbReference>
<dbReference type="SUPFAM" id="SSF52499">
    <property type="entry name" value="Isochorismatase-like hydrolases"/>
    <property type="match status" value="1"/>
</dbReference>
<dbReference type="InterPro" id="IPR036380">
    <property type="entry name" value="Isochorismatase-like_sf"/>
</dbReference>
<dbReference type="InterPro" id="IPR000868">
    <property type="entry name" value="Isochorismatase-like_dom"/>
</dbReference>
<dbReference type="AlphaFoldDB" id="A0A242NH38"/>
<dbReference type="RefSeq" id="WP_065602547.1">
    <property type="nucleotide sequence ID" value="NZ_CAMLAF010000012.1"/>
</dbReference>
<dbReference type="Pfam" id="PF00857">
    <property type="entry name" value="Isochorismatase"/>
    <property type="match status" value="1"/>
</dbReference>
<protein>
    <submittedName>
        <fullName evidence="3">Cysteine hydrolase</fullName>
    </submittedName>
</protein>
<dbReference type="EMBL" id="NARP01000018">
    <property type="protein sequence ID" value="OTP99331.1"/>
    <property type="molecule type" value="Genomic_DNA"/>
</dbReference>
<keyword evidence="5" id="KW-1185">Reference proteome</keyword>
<dbReference type="GO" id="GO:0016787">
    <property type="term" value="F:hydrolase activity"/>
    <property type="evidence" value="ECO:0007669"/>
    <property type="project" value="UniProtKB-KW"/>
</dbReference>
<evidence type="ECO:0000313" key="6">
    <source>
        <dbReference type="Proteomes" id="UP000194977"/>
    </source>
</evidence>
<accession>A0A242NH38</accession>
<proteinExistence type="predicted"/>
<name>A0A242NH38_9GAMM</name>
<comment type="caution">
    <text evidence="3">The sequence shown here is derived from an EMBL/GenBank/DDBJ whole genome shotgun (WGS) entry which is preliminary data.</text>
</comment>
<evidence type="ECO:0000313" key="5">
    <source>
        <dbReference type="Proteomes" id="UP000194800"/>
    </source>
</evidence>
<gene>
    <name evidence="4" type="ORF">B6C91_03760</name>
    <name evidence="3" type="ORF">B6D08_08000</name>
</gene>
<evidence type="ECO:0000313" key="3">
    <source>
        <dbReference type="EMBL" id="OTP99331.1"/>
    </source>
</evidence>
<sequence length="183" mass="21144">MTQALMIIDVQNDYFPDGKYPLNNTEQTLQKTLKLQNYFRQKQLPIIYIQHINPDPNAVFFVNNSFGSQLHAKLLPIIKPNEMIIQKAYPNSFYQTQLQEKLERLGIKQLVICGMMSHMCVDSTTRCAFELNYQPILIHDACTTRDLDFNGNIIPSQDVHNSFMSALMRFSKIMSCEAFIQAT</sequence>
<dbReference type="Proteomes" id="UP000194800">
    <property type="component" value="Unassembled WGS sequence"/>
</dbReference>
<dbReference type="PANTHER" id="PTHR43540">
    <property type="entry name" value="PEROXYUREIDOACRYLATE/UREIDOACRYLATE AMIDOHYDROLASE-RELATED"/>
    <property type="match status" value="1"/>
</dbReference>
<reference evidence="5 6" key="1">
    <citation type="submission" date="2017-03" db="EMBL/GenBank/DDBJ databases">
        <title>Comparative genomics of honeybee gut symbionts reveal geographically distinct and subgroup specific antibiotic resistance.</title>
        <authorList>
            <person name="Ludvigsen J."/>
            <person name="Porcellato D."/>
            <person name="Labee-Lund T.M."/>
            <person name="Amdam G.V."/>
            <person name="Rudi K."/>
        </authorList>
    </citation>
    <scope>NUCLEOTIDE SEQUENCE [LARGE SCALE GENOMIC DNA]</scope>
    <source>
        <strain evidence="3 6">A-7-12</strain>
        <strain evidence="4 5">A-9-12</strain>
    </source>
</reference>
<evidence type="ECO:0000256" key="1">
    <source>
        <dbReference type="ARBA" id="ARBA00022801"/>
    </source>
</evidence>
<evidence type="ECO:0000313" key="4">
    <source>
        <dbReference type="EMBL" id="OTQ11005.1"/>
    </source>
</evidence>
<dbReference type="CDD" id="cd01014">
    <property type="entry name" value="nicotinamidase_related"/>
    <property type="match status" value="1"/>
</dbReference>